<keyword evidence="2" id="KW-1185">Reference proteome</keyword>
<dbReference type="InParanoid" id="A0A2R6RXY3"/>
<dbReference type="EMBL" id="NKQK01000002">
    <property type="protein sequence ID" value="PSS34892.1"/>
    <property type="molecule type" value="Genomic_DNA"/>
</dbReference>
<dbReference type="Proteomes" id="UP000241394">
    <property type="component" value="Chromosome LG2"/>
</dbReference>
<accession>A0A2R6RXY3</accession>
<dbReference type="AlphaFoldDB" id="A0A2R6RXY3"/>
<name>A0A2R6RXY3_ACTCC</name>
<reference evidence="2" key="2">
    <citation type="journal article" date="2018" name="BMC Genomics">
        <title>A manually annotated Actinidia chinensis var. chinensis (kiwifruit) genome highlights the challenges associated with draft genomes and gene prediction in plants.</title>
        <authorList>
            <person name="Pilkington S.M."/>
            <person name="Crowhurst R."/>
            <person name="Hilario E."/>
            <person name="Nardozza S."/>
            <person name="Fraser L."/>
            <person name="Peng Y."/>
            <person name="Gunaseelan K."/>
            <person name="Simpson R."/>
            <person name="Tahir J."/>
            <person name="Deroles S.C."/>
            <person name="Templeton K."/>
            <person name="Luo Z."/>
            <person name="Davy M."/>
            <person name="Cheng C."/>
            <person name="McNeilage M."/>
            <person name="Scaglione D."/>
            <person name="Liu Y."/>
            <person name="Zhang Q."/>
            <person name="Datson P."/>
            <person name="De Silva N."/>
            <person name="Gardiner S.E."/>
            <person name="Bassett H."/>
            <person name="Chagne D."/>
            <person name="McCallum J."/>
            <person name="Dzierzon H."/>
            <person name="Deng C."/>
            <person name="Wang Y.Y."/>
            <person name="Barron L."/>
            <person name="Manako K."/>
            <person name="Bowen J."/>
            <person name="Foster T.M."/>
            <person name="Erridge Z.A."/>
            <person name="Tiffin H."/>
            <person name="Waite C.N."/>
            <person name="Davies K.M."/>
            <person name="Grierson E.P."/>
            <person name="Laing W.A."/>
            <person name="Kirk R."/>
            <person name="Chen X."/>
            <person name="Wood M."/>
            <person name="Montefiori M."/>
            <person name="Brummell D.A."/>
            <person name="Schwinn K.E."/>
            <person name="Catanach A."/>
            <person name="Fullerton C."/>
            <person name="Li D."/>
            <person name="Meiyalaghan S."/>
            <person name="Nieuwenhuizen N."/>
            <person name="Read N."/>
            <person name="Prakash R."/>
            <person name="Hunter D."/>
            <person name="Zhang H."/>
            <person name="McKenzie M."/>
            <person name="Knabel M."/>
            <person name="Harris A."/>
            <person name="Allan A.C."/>
            <person name="Gleave A."/>
            <person name="Chen A."/>
            <person name="Janssen B.J."/>
            <person name="Plunkett B."/>
            <person name="Ampomah-Dwamena C."/>
            <person name="Voogd C."/>
            <person name="Leif D."/>
            <person name="Lafferty D."/>
            <person name="Souleyre E.J.F."/>
            <person name="Varkonyi-Gasic E."/>
            <person name="Gambi F."/>
            <person name="Hanley J."/>
            <person name="Yao J.L."/>
            <person name="Cheung J."/>
            <person name="David K.M."/>
            <person name="Warren B."/>
            <person name="Marsh K."/>
            <person name="Snowden K.C."/>
            <person name="Lin-Wang K."/>
            <person name="Brian L."/>
            <person name="Martinez-Sanchez M."/>
            <person name="Wang M."/>
            <person name="Ileperuma N."/>
            <person name="Macnee N."/>
            <person name="Campin R."/>
            <person name="McAtee P."/>
            <person name="Drummond R.S.M."/>
            <person name="Espley R.V."/>
            <person name="Ireland H.S."/>
            <person name="Wu R."/>
            <person name="Atkinson R.G."/>
            <person name="Karunairetnam S."/>
            <person name="Bulley S."/>
            <person name="Chunkath S."/>
            <person name="Hanley Z."/>
            <person name="Storey R."/>
            <person name="Thrimawithana A.H."/>
            <person name="Thomson S."/>
            <person name="David C."/>
            <person name="Testolin R."/>
            <person name="Huang H."/>
            <person name="Hellens R.P."/>
            <person name="Schaffer R.J."/>
        </authorList>
    </citation>
    <scope>NUCLEOTIDE SEQUENCE [LARGE SCALE GENOMIC DNA]</scope>
    <source>
        <strain evidence="2">cv. Red5</strain>
    </source>
</reference>
<comment type="caution">
    <text evidence="1">The sequence shown here is derived from an EMBL/GenBank/DDBJ whole genome shotgun (WGS) entry which is preliminary data.</text>
</comment>
<dbReference type="PANTHER" id="PTHR34427:SF5">
    <property type="entry name" value="DUF4283 DOMAIN-CONTAINING PROTEIN"/>
    <property type="match status" value="1"/>
</dbReference>
<protein>
    <submittedName>
        <fullName evidence="1">Extensin like</fullName>
    </submittedName>
</protein>
<dbReference type="Gramene" id="PSS34892">
    <property type="protein sequence ID" value="PSS34892"/>
    <property type="gene ID" value="CEY00_Acc02100"/>
</dbReference>
<evidence type="ECO:0000313" key="1">
    <source>
        <dbReference type="EMBL" id="PSS34892.1"/>
    </source>
</evidence>
<organism evidence="1 2">
    <name type="scientific">Actinidia chinensis var. chinensis</name>
    <name type="common">Chinese soft-hair kiwi</name>
    <dbReference type="NCBI Taxonomy" id="1590841"/>
    <lineage>
        <taxon>Eukaryota</taxon>
        <taxon>Viridiplantae</taxon>
        <taxon>Streptophyta</taxon>
        <taxon>Embryophyta</taxon>
        <taxon>Tracheophyta</taxon>
        <taxon>Spermatophyta</taxon>
        <taxon>Magnoliopsida</taxon>
        <taxon>eudicotyledons</taxon>
        <taxon>Gunneridae</taxon>
        <taxon>Pentapetalae</taxon>
        <taxon>asterids</taxon>
        <taxon>Ericales</taxon>
        <taxon>Actinidiaceae</taxon>
        <taxon>Actinidia</taxon>
    </lineage>
</organism>
<evidence type="ECO:0000313" key="2">
    <source>
        <dbReference type="Proteomes" id="UP000241394"/>
    </source>
</evidence>
<sequence length="299" mass="33100">MKEWLREWFMEVHKWGEQPEIKYRRLVWVNCYGVPLNAWHATTFIDVGNHWGDVISLDDGTAKCLSFAVGKIKVSTAIMEPINEAINLEVNGVLYPVRVCEEQVVTHLASHTKCNCIGCKEVGVEEDVSYQEIGEEDNTTGESEADDDVPNEVVDTYEGKADEDVEKQVDLMLGQSGDEERVSSSVPRNVHEMGVSDIGVEVVKWVRKSSSKFAENGFPEEDVGVGVANVGSQWQATNVVAHSKKDKGPTTGQVHVLSSEVGLSSSWSIVPYERSRGDVLGGPLDPTKKLSFQTLRWSC</sequence>
<dbReference type="PANTHER" id="PTHR34427">
    <property type="entry name" value="DUF4283 DOMAIN PROTEIN"/>
    <property type="match status" value="1"/>
</dbReference>
<gene>
    <name evidence="1" type="ORF">CEY00_Acc02100</name>
</gene>
<proteinExistence type="predicted"/>
<reference evidence="1 2" key="1">
    <citation type="submission" date="2017-07" db="EMBL/GenBank/DDBJ databases">
        <title>An improved, manually edited Actinidia chinensis var. chinensis (kiwifruit) genome highlights the challenges associated with draft genomes and gene prediction in plants.</title>
        <authorList>
            <person name="Pilkington S."/>
            <person name="Crowhurst R."/>
            <person name="Hilario E."/>
            <person name="Nardozza S."/>
            <person name="Fraser L."/>
            <person name="Peng Y."/>
            <person name="Gunaseelan K."/>
            <person name="Simpson R."/>
            <person name="Tahir J."/>
            <person name="Deroles S."/>
            <person name="Templeton K."/>
            <person name="Luo Z."/>
            <person name="Davy M."/>
            <person name="Cheng C."/>
            <person name="Mcneilage M."/>
            <person name="Scaglione D."/>
            <person name="Liu Y."/>
            <person name="Zhang Q."/>
            <person name="Datson P."/>
            <person name="De Silva N."/>
            <person name="Gardiner S."/>
            <person name="Bassett H."/>
            <person name="Chagne D."/>
            <person name="Mccallum J."/>
            <person name="Dzierzon H."/>
            <person name="Deng C."/>
            <person name="Wang Y.-Y."/>
            <person name="Barron N."/>
            <person name="Manako K."/>
            <person name="Bowen J."/>
            <person name="Foster T."/>
            <person name="Erridge Z."/>
            <person name="Tiffin H."/>
            <person name="Waite C."/>
            <person name="Davies K."/>
            <person name="Grierson E."/>
            <person name="Laing W."/>
            <person name="Kirk R."/>
            <person name="Chen X."/>
            <person name="Wood M."/>
            <person name="Montefiori M."/>
            <person name="Brummell D."/>
            <person name="Schwinn K."/>
            <person name="Catanach A."/>
            <person name="Fullerton C."/>
            <person name="Li D."/>
            <person name="Meiyalaghan S."/>
            <person name="Nieuwenhuizen N."/>
            <person name="Read N."/>
            <person name="Prakash R."/>
            <person name="Hunter D."/>
            <person name="Zhang H."/>
            <person name="Mckenzie M."/>
            <person name="Knabel M."/>
            <person name="Harris A."/>
            <person name="Allan A."/>
            <person name="Chen A."/>
            <person name="Janssen B."/>
            <person name="Plunkett B."/>
            <person name="Dwamena C."/>
            <person name="Voogd C."/>
            <person name="Leif D."/>
            <person name="Lafferty D."/>
            <person name="Souleyre E."/>
            <person name="Varkonyi-Gasic E."/>
            <person name="Gambi F."/>
            <person name="Hanley J."/>
            <person name="Yao J.-L."/>
            <person name="Cheung J."/>
            <person name="David K."/>
            <person name="Warren B."/>
            <person name="Marsh K."/>
            <person name="Snowden K."/>
            <person name="Lin-Wang K."/>
            <person name="Brian L."/>
            <person name="Martinez-Sanchez M."/>
            <person name="Wang M."/>
            <person name="Ileperuma N."/>
            <person name="Macnee N."/>
            <person name="Campin R."/>
            <person name="Mcatee P."/>
            <person name="Drummond R."/>
            <person name="Espley R."/>
            <person name="Ireland H."/>
            <person name="Wu R."/>
            <person name="Atkinson R."/>
            <person name="Karunairetnam S."/>
            <person name="Bulley S."/>
            <person name="Chunkath S."/>
            <person name="Hanley Z."/>
            <person name="Storey R."/>
            <person name="Thrimawithana A."/>
            <person name="Thomson S."/>
            <person name="David C."/>
            <person name="Testolin R."/>
        </authorList>
    </citation>
    <scope>NUCLEOTIDE SEQUENCE [LARGE SCALE GENOMIC DNA]</scope>
    <source>
        <strain evidence="2">cv. Red5</strain>
        <tissue evidence="1">Young leaf</tissue>
    </source>
</reference>
<dbReference type="OrthoDB" id="1744977at2759"/>